<dbReference type="Pfam" id="PF17764">
    <property type="entry name" value="PriA_3primeBD"/>
    <property type="match status" value="1"/>
</dbReference>
<feature type="binding site" evidence="8">
    <location>
        <position position="395"/>
    </location>
    <ligand>
        <name>Zn(2+)</name>
        <dbReference type="ChEBI" id="CHEBI:29105"/>
        <label>1</label>
    </ligand>
</feature>
<dbReference type="GO" id="GO:0006302">
    <property type="term" value="P:double-strand break repair"/>
    <property type="evidence" value="ECO:0007669"/>
    <property type="project" value="InterPro"/>
</dbReference>
<dbReference type="InterPro" id="IPR005259">
    <property type="entry name" value="PriA"/>
</dbReference>
<comment type="similarity">
    <text evidence="8">Belongs to the helicase family. PriA subfamily.</text>
</comment>
<dbReference type="KEGG" id="mik:FOE78_13340"/>
<evidence type="ECO:0000256" key="5">
    <source>
        <dbReference type="ARBA" id="ARBA00022833"/>
    </source>
</evidence>
<feature type="region of interest" description="Disordered" evidence="9">
    <location>
        <begin position="119"/>
        <end position="139"/>
    </location>
</feature>
<dbReference type="PANTHER" id="PTHR30580:SF0">
    <property type="entry name" value="PRIMOSOMAL PROTEIN N"/>
    <property type="match status" value="1"/>
</dbReference>
<accession>A0A516Q001</accession>
<feature type="compositionally biased region" description="Basic and acidic residues" evidence="9">
    <location>
        <begin position="119"/>
        <end position="130"/>
    </location>
</feature>
<comment type="caution">
    <text evidence="8">As this protein does not have any detectable helicase domains, it probably does not have helicase activity.</text>
</comment>
<dbReference type="Gene3D" id="3.40.50.300">
    <property type="entry name" value="P-loop containing nucleotide triphosphate hydrolases"/>
    <property type="match status" value="1"/>
</dbReference>
<dbReference type="PANTHER" id="PTHR30580">
    <property type="entry name" value="PRIMOSOMAL PROTEIN N"/>
    <property type="match status" value="1"/>
</dbReference>
<keyword evidence="3 8" id="KW-0479">Metal-binding</keyword>
<keyword evidence="4 8" id="KW-0547">Nucleotide-binding</keyword>
<evidence type="ECO:0000256" key="4">
    <source>
        <dbReference type="ARBA" id="ARBA00022741"/>
    </source>
</evidence>
<comment type="cofactor">
    <cofactor evidence="8">
        <name>Zn(2+)</name>
        <dbReference type="ChEBI" id="CHEBI:29105"/>
    </cofactor>
    <text evidence="8">Binds 2 zinc ions per subunit.</text>
</comment>
<dbReference type="InterPro" id="IPR027417">
    <property type="entry name" value="P-loop_NTPase"/>
</dbReference>
<dbReference type="Gene3D" id="3.40.1440.60">
    <property type="entry name" value="PriA, 3(prime) DNA-binding domain"/>
    <property type="match status" value="1"/>
</dbReference>
<dbReference type="GO" id="GO:0006310">
    <property type="term" value="P:DNA recombination"/>
    <property type="evidence" value="ECO:0007669"/>
    <property type="project" value="InterPro"/>
</dbReference>
<dbReference type="Proteomes" id="UP000319263">
    <property type="component" value="Chromosome"/>
</dbReference>
<dbReference type="GO" id="GO:0003677">
    <property type="term" value="F:DNA binding"/>
    <property type="evidence" value="ECO:0007669"/>
    <property type="project" value="UniProtKB-UniRule"/>
</dbReference>
<keyword evidence="12" id="KW-1185">Reference proteome</keyword>
<keyword evidence="2 8" id="KW-0235">DNA replication</keyword>
<evidence type="ECO:0000256" key="1">
    <source>
        <dbReference type="ARBA" id="ARBA00022515"/>
    </source>
</evidence>
<keyword evidence="6 8" id="KW-0067">ATP-binding</keyword>
<dbReference type="InterPro" id="IPR041222">
    <property type="entry name" value="PriA_3primeBD"/>
</dbReference>
<keyword evidence="7 8" id="KW-0238">DNA-binding</keyword>
<evidence type="ECO:0000256" key="3">
    <source>
        <dbReference type="ARBA" id="ARBA00022723"/>
    </source>
</evidence>
<protein>
    <recommendedName>
        <fullName evidence="8">Probable replication restart protein PriA</fullName>
    </recommendedName>
    <alternativeName>
        <fullName evidence="8">Putative ATP-dependent DNA helicase PriA</fullName>
    </alternativeName>
</protein>
<dbReference type="GO" id="GO:1990077">
    <property type="term" value="C:primosome complex"/>
    <property type="evidence" value="ECO:0007669"/>
    <property type="project" value="UniProtKB-UniRule"/>
</dbReference>
<evidence type="ECO:0000313" key="12">
    <source>
        <dbReference type="Proteomes" id="UP000319263"/>
    </source>
</evidence>
<dbReference type="GO" id="GO:0005524">
    <property type="term" value="F:ATP binding"/>
    <property type="evidence" value="ECO:0007669"/>
    <property type="project" value="UniProtKB-UniRule"/>
</dbReference>
<name>A0A516Q001_9ACTN</name>
<dbReference type="GO" id="GO:0043138">
    <property type="term" value="F:3'-5' DNA helicase activity"/>
    <property type="evidence" value="ECO:0007669"/>
    <property type="project" value="TreeGrafter"/>
</dbReference>
<dbReference type="RefSeq" id="WP_143986721.1">
    <property type="nucleotide sequence ID" value="NZ_CP041692.1"/>
</dbReference>
<keyword evidence="1 8" id="KW-0639">Primosome</keyword>
<sequence length="711" mass="75343">MPELPADQPELPVARVVVDVSLLHLDRPFDYAVTASQDAEAVPGARVRVRFAGKLRDGFVVERVAETDHPGTLAPLYKVVSAEPVLTEAVDRLIRAVADHYAGSYADVLRLAVPPRHAATEKADPVRRPPVEPQQFDGPFSRYPTGPGFLGALRRGDRPRAAWQLIPSADAGAADAGDWAYGMACAAAAALAGGAGSLLIVPGTRDLDRLRAACEQVLGKQGFVALTADLGPAARYRAFLAALRGDVPVVIGTRAAAFAPVCDLGLVGLYDDGDDLLAEQRAPYPHAREVLAIRAAQAGAAVLFGSYARSCEVQRMVDRGWLTELAAERTVLRRTAPKIKIAADTDRALDRDPAAHAARLPHDVFETIRAGLAAGPVLVQVPRSGYLVSLSCQDCREPVRCSHCHGPTRASRRSLAGAQTHPQMQGKISTAADHDQLDLLSAADQDQLPDDHDQRSDLPEVLLSCRWCGRLLPDWRCDNCGSQRWRAPVVGAGRTAEELGRAFPATTIRQSMGGRVLAEVPDTPALVVATPGAEPIAAGGYAAAVLLDTPLMLLRADLRAGEEALRRWLGATALVRSGEQGGSVIAVGDSSGRTLQALVRLDPAGFAARELAERAEAHFPPAVKLITVDGRAEALTEFGQLLKSPQPTELLGPVEIGPSASGEVIINRLTLRAPLSLGSELVAATRAVVATRSAKKAEGALRIQVDPIQIG</sequence>
<reference evidence="11 12" key="1">
    <citation type="submission" date="2019-07" db="EMBL/GenBank/DDBJ databases">
        <title>Microlunatus dokdonensis sp. nov. isolated from the rhizospheric soil of the wild plant Elymus tsukushiensis.</title>
        <authorList>
            <person name="Ghim S.-Y."/>
            <person name="Hwang Y.-J."/>
            <person name="Son J.-S."/>
            <person name="Shin J.-H."/>
        </authorList>
    </citation>
    <scope>NUCLEOTIDE SEQUENCE [LARGE SCALE GENOMIC DNA]</scope>
    <source>
        <strain evidence="11 12">KUDC0627</strain>
    </source>
</reference>
<proteinExistence type="inferred from homology"/>
<feature type="binding site" evidence="8">
    <location>
        <position position="392"/>
    </location>
    <ligand>
        <name>Zn(2+)</name>
        <dbReference type="ChEBI" id="CHEBI:29105"/>
        <label>1</label>
    </ligand>
</feature>
<dbReference type="EMBL" id="CP041692">
    <property type="protein sequence ID" value="QDP96759.1"/>
    <property type="molecule type" value="Genomic_DNA"/>
</dbReference>
<feature type="binding site" evidence="8">
    <location>
        <position position="401"/>
    </location>
    <ligand>
        <name>Zn(2+)</name>
        <dbReference type="ChEBI" id="CHEBI:29105"/>
        <label>2</label>
    </ligand>
</feature>
<evidence type="ECO:0000256" key="9">
    <source>
        <dbReference type="SAM" id="MobiDB-lite"/>
    </source>
</evidence>
<dbReference type="AlphaFoldDB" id="A0A516Q001"/>
<feature type="domain" description="Primosomal protein N' 3' DNA-binding" evidence="10">
    <location>
        <begin position="15"/>
        <end position="114"/>
    </location>
</feature>
<evidence type="ECO:0000256" key="8">
    <source>
        <dbReference type="HAMAP-Rule" id="MF_00983"/>
    </source>
</evidence>
<evidence type="ECO:0000313" key="11">
    <source>
        <dbReference type="EMBL" id="QDP96759.1"/>
    </source>
</evidence>
<feature type="binding site" evidence="8">
    <location>
        <position position="404"/>
    </location>
    <ligand>
        <name>Zn(2+)</name>
        <dbReference type="ChEBI" id="CHEBI:29105"/>
        <label>2</label>
    </ligand>
</feature>
<evidence type="ECO:0000256" key="7">
    <source>
        <dbReference type="ARBA" id="ARBA00023125"/>
    </source>
</evidence>
<dbReference type="GO" id="GO:0008270">
    <property type="term" value="F:zinc ion binding"/>
    <property type="evidence" value="ECO:0007669"/>
    <property type="project" value="UniProtKB-UniRule"/>
</dbReference>
<evidence type="ECO:0000259" key="10">
    <source>
        <dbReference type="Pfam" id="PF17764"/>
    </source>
</evidence>
<dbReference type="GO" id="GO:0006269">
    <property type="term" value="P:DNA replication, synthesis of primer"/>
    <property type="evidence" value="ECO:0007669"/>
    <property type="project" value="UniProtKB-KW"/>
</dbReference>
<comment type="function">
    <text evidence="8">Initiates the restart of stalled replication forks, which reloads the replicative helicase on sites other than the origin of replication. Recognizes and binds to abandoned replication forks and remodels them to uncover a helicase loading site. Promotes assembly of the primosome at these replication forks.</text>
</comment>
<feature type="binding site" evidence="8">
    <location>
        <position position="465"/>
    </location>
    <ligand>
        <name>Zn(2+)</name>
        <dbReference type="ChEBI" id="CHEBI:29105"/>
        <label>2</label>
    </ligand>
</feature>
<evidence type="ECO:0000256" key="2">
    <source>
        <dbReference type="ARBA" id="ARBA00022705"/>
    </source>
</evidence>
<comment type="subunit">
    <text evidence="8">Component of the replication restart primosome.</text>
</comment>
<gene>
    <name evidence="8" type="primary">priA</name>
    <name evidence="11" type="ORF">FOE78_13340</name>
</gene>
<organism evidence="11 12">
    <name type="scientific">Microlunatus elymi</name>
    <dbReference type="NCBI Taxonomy" id="2596828"/>
    <lineage>
        <taxon>Bacteria</taxon>
        <taxon>Bacillati</taxon>
        <taxon>Actinomycetota</taxon>
        <taxon>Actinomycetes</taxon>
        <taxon>Propionibacteriales</taxon>
        <taxon>Propionibacteriaceae</taxon>
        <taxon>Microlunatus</taxon>
    </lineage>
</organism>
<dbReference type="HAMAP" id="MF_00983">
    <property type="entry name" value="PriA"/>
    <property type="match status" value="1"/>
</dbReference>
<dbReference type="GO" id="GO:0006270">
    <property type="term" value="P:DNA replication initiation"/>
    <property type="evidence" value="ECO:0007669"/>
    <property type="project" value="TreeGrafter"/>
</dbReference>
<dbReference type="InterPro" id="IPR042115">
    <property type="entry name" value="PriA_3primeBD_sf"/>
</dbReference>
<dbReference type="OrthoDB" id="3177118at2"/>
<evidence type="ECO:0000256" key="6">
    <source>
        <dbReference type="ARBA" id="ARBA00022840"/>
    </source>
</evidence>
<feature type="binding site" evidence="8">
    <location>
        <position position="477"/>
    </location>
    <ligand>
        <name>Zn(2+)</name>
        <dbReference type="ChEBI" id="CHEBI:29105"/>
        <label>1</label>
    </ligand>
</feature>
<keyword evidence="5 8" id="KW-0862">Zinc</keyword>
<feature type="binding site" evidence="8">
    <location>
        <position position="468"/>
    </location>
    <ligand>
        <name>Zn(2+)</name>
        <dbReference type="ChEBI" id="CHEBI:29105"/>
        <label>2</label>
    </ligand>
</feature>
<feature type="binding site" evidence="8">
    <location>
        <position position="480"/>
    </location>
    <ligand>
        <name>Zn(2+)</name>
        <dbReference type="ChEBI" id="CHEBI:29105"/>
        <label>1</label>
    </ligand>
</feature>